<dbReference type="PANTHER" id="PTHR40659">
    <property type="entry name" value="NICKEL/COBALT EFFLUX SYSTEM RCNA"/>
    <property type="match status" value="1"/>
</dbReference>
<dbReference type="STRING" id="1867952.MTBPR1_150028"/>
<evidence type="ECO:0000256" key="2">
    <source>
        <dbReference type="ARBA" id="ARBA00004651"/>
    </source>
</evidence>
<gene>
    <name evidence="14" type="ORF">MTBPR1_150028</name>
</gene>
<evidence type="ECO:0000256" key="3">
    <source>
        <dbReference type="ARBA" id="ARBA00022426"/>
    </source>
</evidence>
<name>A0A1C3RFE9_9PROT</name>
<keyword evidence="10" id="KW-0921">Nickel transport</keyword>
<keyword evidence="8 13" id="KW-1133">Transmembrane helix</keyword>
<dbReference type="GO" id="GO:0016853">
    <property type="term" value="F:isomerase activity"/>
    <property type="evidence" value="ECO:0007669"/>
    <property type="project" value="UniProtKB-KW"/>
</dbReference>
<feature type="transmembrane region" description="Helical" evidence="13">
    <location>
        <begin position="240"/>
        <end position="265"/>
    </location>
</feature>
<keyword evidence="4 13" id="KW-0813">Transport</keyword>
<keyword evidence="12" id="KW-0170">Cobalt</keyword>
<dbReference type="GO" id="GO:0032025">
    <property type="term" value="P:response to cobalt ion"/>
    <property type="evidence" value="ECO:0007669"/>
    <property type="project" value="TreeGrafter"/>
</dbReference>
<protein>
    <recommendedName>
        <fullName evidence="13">Nickel/cobalt efflux system</fullName>
    </recommendedName>
</protein>
<evidence type="ECO:0000256" key="11">
    <source>
        <dbReference type="ARBA" id="ARBA00023136"/>
    </source>
</evidence>
<feature type="transmembrane region" description="Helical" evidence="13">
    <location>
        <begin position="286"/>
        <end position="305"/>
    </location>
</feature>
<keyword evidence="11 13" id="KW-0472">Membrane</keyword>
<keyword evidence="3" id="KW-0171">Cobalt transport</keyword>
<dbReference type="InterPro" id="IPR051224">
    <property type="entry name" value="NiCoT_RcnA"/>
</dbReference>
<dbReference type="GO" id="GO:0005886">
    <property type="term" value="C:plasma membrane"/>
    <property type="evidence" value="ECO:0007669"/>
    <property type="project" value="UniProtKB-SubCell"/>
</dbReference>
<feature type="transmembrane region" description="Helical" evidence="13">
    <location>
        <begin position="99"/>
        <end position="125"/>
    </location>
</feature>
<comment type="similarity">
    <text evidence="13">Belongs to the NiCoT transporter (TC 2.A.52) family.</text>
</comment>
<evidence type="ECO:0000256" key="10">
    <source>
        <dbReference type="ARBA" id="ARBA00023112"/>
    </source>
</evidence>
<dbReference type="GO" id="GO:0015099">
    <property type="term" value="F:nickel cation transmembrane transporter activity"/>
    <property type="evidence" value="ECO:0007669"/>
    <property type="project" value="UniProtKB-UniRule"/>
</dbReference>
<keyword evidence="5" id="KW-1003">Cell membrane</keyword>
<evidence type="ECO:0000256" key="6">
    <source>
        <dbReference type="ARBA" id="ARBA00022596"/>
    </source>
</evidence>
<dbReference type="OrthoDB" id="9812956at2"/>
<organism evidence="14 15">
    <name type="scientific">Candidatus Terasakiella magnetica</name>
    <dbReference type="NCBI Taxonomy" id="1867952"/>
    <lineage>
        <taxon>Bacteria</taxon>
        <taxon>Pseudomonadati</taxon>
        <taxon>Pseudomonadota</taxon>
        <taxon>Alphaproteobacteria</taxon>
        <taxon>Rhodospirillales</taxon>
        <taxon>Terasakiellaceae</taxon>
        <taxon>Terasakiella</taxon>
    </lineage>
</organism>
<dbReference type="InterPro" id="IPR011541">
    <property type="entry name" value="Ni/Co_transpt_high_affinity"/>
</dbReference>
<dbReference type="GO" id="GO:0010045">
    <property type="term" value="P:response to nickel cation"/>
    <property type="evidence" value="ECO:0007669"/>
    <property type="project" value="TreeGrafter"/>
</dbReference>
<evidence type="ECO:0000256" key="13">
    <source>
        <dbReference type="RuleBase" id="RU362101"/>
    </source>
</evidence>
<dbReference type="GO" id="GO:0006824">
    <property type="term" value="P:cobalt ion transport"/>
    <property type="evidence" value="ECO:0007669"/>
    <property type="project" value="UniProtKB-KW"/>
</dbReference>
<evidence type="ECO:0000256" key="7">
    <source>
        <dbReference type="ARBA" id="ARBA00022692"/>
    </source>
</evidence>
<accession>A0A1C3RFE9</accession>
<dbReference type="AlphaFoldDB" id="A0A1C3RFE9"/>
<comment type="function">
    <text evidence="1">Efflux system for nickel and cobalt.</text>
</comment>
<evidence type="ECO:0000256" key="9">
    <source>
        <dbReference type="ARBA" id="ARBA00023065"/>
    </source>
</evidence>
<evidence type="ECO:0000256" key="5">
    <source>
        <dbReference type="ARBA" id="ARBA00022475"/>
    </source>
</evidence>
<reference evidence="14 15" key="1">
    <citation type="submission" date="2016-07" db="EMBL/GenBank/DDBJ databases">
        <authorList>
            <person name="Lefevre C.T."/>
        </authorList>
    </citation>
    <scope>NUCLEOTIDE SEQUENCE [LARGE SCALE GENOMIC DNA]</scope>
    <source>
        <strain evidence="14">PR1</strain>
    </source>
</reference>
<feature type="transmembrane region" description="Helical" evidence="13">
    <location>
        <begin position="210"/>
        <end position="234"/>
    </location>
</feature>
<evidence type="ECO:0000256" key="1">
    <source>
        <dbReference type="ARBA" id="ARBA00002510"/>
    </source>
</evidence>
<evidence type="ECO:0000256" key="4">
    <source>
        <dbReference type="ARBA" id="ARBA00022448"/>
    </source>
</evidence>
<comment type="subcellular location">
    <subcellularLocation>
        <location evidence="2 13">Cell membrane</location>
        <topology evidence="2 13">Multi-pass membrane protein</topology>
    </subcellularLocation>
</comment>
<proteinExistence type="inferred from homology"/>
<evidence type="ECO:0000313" key="14">
    <source>
        <dbReference type="EMBL" id="SCA55981.1"/>
    </source>
</evidence>
<sequence>MPIIIALFGFCLLFPVEALASEAGYWSELVFYIRTQQQAFHRELASAIRALQDGGLQAIWAMVGVSFLYGVFHAAGPGHGKAIISTYLLSHESLLKRGIFLSFASAFVQGLSAIILVEGLVGIIGLSRSTAKDAVPILEMVSFGLIGLIGLMLMVRAGRAFLKKYKTTSHHDHHHDHEHTHEDGHCNTCGHAHAPSAEMLTQNTRLRDSIAIILSIGIRPCSGSVLVLIFAEIVGLRWGGIASIFAISFGTALTVSGLAILAVYFRKGALMLAEKQSSALLERLSLGAAFVGGLFITLLGTSLLIEASNTSHPLF</sequence>
<keyword evidence="7 13" id="KW-0812">Transmembrane</keyword>
<keyword evidence="15" id="KW-1185">Reference proteome</keyword>
<evidence type="ECO:0000256" key="8">
    <source>
        <dbReference type="ARBA" id="ARBA00022989"/>
    </source>
</evidence>
<evidence type="ECO:0000256" key="12">
    <source>
        <dbReference type="ARBA" id="ARBA00023285"/>
    </source>
</evidence>
<dbReference type="RefSeq" id="WP_069186673.1">
    <property type="nucleotide sequence ID" value="NZ_FLYE01000007.1"/>
</dbReference>
<dbReference type="EMBL" id="FLYE01000007">
    <property type="protein sequence ID" value="SCA55981.1"/>
    <property type="molecule type" value="Genomic_DNA"/>
</dbReference>
<dbReference type="PANTHER" id="PTHR40659:SF1">
    <property type="entry name" value="NICKEL_COBALT EFFLUX SYSTEM RCNA"/>
    <property type="match status" value="1"/>
</dbReference>
<evidence type="ECO:0000313" key="15">
    <source>
        <dbReference type="Proteomes" id="UP000231658"/>
    </source>
</evidence>
<dbReference type="Proteomes" id="UP000231658">
    <property type="component" value="Unassembled WGS sequence"/>
</dbReference>
<dbReference type="GO" id="GO:0046583">
    <property type="term" value="F:monoatomic cation efflux transmembrane transporter activity"/>
    <property type="evidence" value="ECO:0007669"/>
    <property type="project" value="TreeGrafter"/>
</dbReference>
<feature type="transmembrane region" description="Helical" evidence="13">
    <location>
        <begin position="137"/>
        <end position="155"/>
    </location>
</feature>
<dbReference type="Pfam" id="PF03824">
    <property type="entry name" value="NicO"/>
    <property type="match status" value="1"/>
</dbReference>
<keyword evidence="14" id="KW-0413">Isomerase</keyword>
<keyword evidence="9" id="KW-0406">Ion transport</keyword>
<keyword evidence="6" id="KW-0533">Nickel</keyword>
<feature type="transmembrane region" description="Helical" evidence="13">
    <location>
        <begin position="58"/>
        <end position="78"/>
    </location>
</feature>